<dbReference type="InterPro" id="IPR017853">
    <property type="entry name" value="GH"/>
</dbReference>
<reference evidence="6" key="1">
    <citation type="journal article" date="2019" name="Int. J. Syst. Evol. Microbiol.">
        <title>The Global Catalogue of Microorganisms (GCM) 10K type strain sequencing project: providing services to taxonomists for standard genome sequencing and annotation.</title>
        <authorList>
            <consortium name="The Broad Institute Genomics Platform"/>
            <consortium name="The Broad Institute Genome Sequencing Center for Infectious Disease"/>
            <person name="Wu L."/>
            <person name="Ma J."/>
        </authorList>
    </citation>
    <scope>NUCLEOTIDE SEQUENCE [LARGE SCALE GENOMIC DNA]</scope>
    <source>
        <strain evidence="6">CCUG 37865</strain>
    </source>
</reference>
<keyword evidence="3" id="KW-0326">Glycosidase</keyword>
<dbReference type="Gene3D" id="3.90.400.10">
    <property type="entry name" value="Oligo-1,6-glucosidase, Domain 2"/>
    <property type="match status" value="1"/>
</dbReference>
<dbReference type="Proteomes" id="UP001595882">
    <property type="component" value="Unassembled WGS sequence"/>
</dbReference>
<dbReference type="CDD" id="cd02857">
    <property type="entry name" value="E_set_CDase_PDE_N"/>
    <property type="match status" value="1"/>
</dbReference>
<sequence length="586" mass="68429">MFIEAINHRAINQYVYARDKETIDIMLETKKDDMESVELLFADPYDFKEDKWQYKTKQMIKSGSTKRIDYWKISVTPEFRRLRYGFRCTDTQKNEGIVTERGFYDSIPADISHYFCFPYLHEVDIFQAPDWVKDTVWYQIFPERFANGDSLLNPAGTLPWGSTDPTPTNLFGGDFQGVMDNLDYLQNLGITGIYFTPIFKAYSNHKYDTIDYFEIDPQFGDKETFKKLVKECHKRGIKVMLDAVFNHSGYYFQPFQDVLEKQERSPYKDWFHLWEFPVKAGGYPNYDAFGFVASMPKLNTTNPEVKKYLLDVARYWIEEFDIDGWRLDVANEVDHAFWRDFRKVVKSIKPSTYILGEIWHDSMPWLQGDQFDAVMNYPFTNSAVDFFAKQKITAEDFANNLTSILHMYPANVNEVSFNLLDSHDTPRILTLANNNKKLVKLLYLFQLSFIGTPCIYYGDEVGMTGGEDPGCRACMVWDTKQQDRQLFAFVQNLIQLRRTIPAFGNKGTFRFLSVDNLTNTIVYEKATAEEQLIFVLNNSNKNSKTTISQLANRTVEELFTKEKSKFTEDATVNVEPFGYYCFRVTN</sequence>
<comment type="similarity">
    <text evidence="1">Belongs to the glycosyl hydrolase 13 family.</text>
</comment>
<evidence type="ECO:0000256" key="3">
    <source>
        <dbReference type="ARBA" id="ARBA00023295"/>
    </source>
</evidence>
<proteinExistence type="inferred from homology"/>
<evidence type="ECO:0000313" key="5">
    <source>
        <dbReference type="EMBL" id="MFC4402556.1"/>
    </source>
</evidence>
<dbReference type="Pfam" id="PF02903">
    <property type="entry name" value="Alpha-amylase_N"/>
    <property type="match status" value="1"/>
</dbReference>
<evidence type="ECO:0000256" key="2">
    <source>
        <dbReference type="ARBA" id="ARBA00022801"/>
    </source>
</evidence>
<feature type="domain" description="Glycosyl hydrolase family 13 catalytic" evidence="4">
    <location>
        <begin position="139"/>
        <end position="497"/>
    </location>
</feature>
<accession>A0ABV8WVC5</accession>
<dbReference type="InterPro" id="IPR013780">
    <property type="entry name" value="Glyco_hydro_b"/>
</dbReference>
<dbReference type="Gene3D" id="2.60.40.1180">
    <property type="entry name" value="Golgi alpha-mannosidase II"/>
    <property type="match status" value="1"/>
</dbReference>
<dbReference type="EMBL" id="JBHSDT010000004">
    <property type="protein sequence ID" value="MFC4402556.1"/>
    <property type="molecule type" value="Genomic_DNA"/>
</dbReference>
<dbReference type="SUPFAM" id="SSF51445">
    <property type="entry name" value="(Trans)glycosidases"/>
    <property type="match status" value="1"/>
</dbReference>
<dbReference type="Pfam" id="PF16657">
    <property type="entry name" value="Malt_amylase_C"/>
    <property type="match status" value="1"/>
</dbReference>
<dbReference type="SUPFAM" id="SSF51011">
    <property type="entry name" value="Glycosyl hydrolase domain"/>
    <property type="match status" value="1"/>
</dbReference>
<gene>
    <name evidence="5" type="ORF">ACFOY7_05670</name>
</gene>
<dbReference type="Gene3D" id="3.20.20.80">
    <property type="entry name" value="Glycosidases"/>
    <property type="match status" value="1"/>
</dbReference>
<evidence type="ECO:0000313" key="6">
    <source>
        <dbReference type="Proteomes" id="UP001595882"/>
    </source>
</evidence>
<dbReference type="SMART" id="SM00642">
    <property type="entry name" value="Aamy"/>
    <property type="match status" value="1"/>
</dbReference>
<dbReference type="InterPro" id="IPR045857">
    <property type="entry name" value="O16G_dom_2"/>
</dbReference>
<comment type="caution">
    <text evidence="5">The sequence shown here is derived from an EMBL/GenBank/DDBJ whole genome shotgun (WGS) entry which is preliminary data.</text>
</comment>
<dbReference type="PANTHER" id="PTHR10357:SF210">
    <property type="entry name" value="MALTODEXTRIN GLUCOSIDASE"/>
    <property type="match status" value="1"/>
</dbReference>
<dbReference type="Pfam" id="PF00128">
    <property type="entry name" value="Alpha-amylase"/>
    <property type="match status" value="1"/>
</dbReference>
<dbReference type="InterPro" id="IPR004185">
    <property type="entry name" value="Glyco_hydro_13_lg-like_dom"/>
</dbReference>
<protein>
    <submittedName>
        <fullName evidence="5">Alpha-glycosidase</fullName>
    </submittedName>
</protein>
<evidence type="ECO:0000259" key="4">
    <source>
        <dbReference type="SMART" id="SM00642"/>
    </source>
</evidence>
<dbReference type="InterPro" id="IPR006047">
    <property type="entry name" value="GH13_cat_dom"/>
</dbReference>
<organism evidence="5 6">
    <name type="scientific">Gracilibacillus xinjiangensis</name>
    <dbReference type="NCBI Taxonomy" id="1193282"/>
    <lineage>
        <taxon>Bacteria</taxon>
        <taxon>Bacillati</taxon>
        <taxon>Bacillota</taxon>
        <taxon>Bacilli</taxon>
        <taxon>Bacillales</taxon>
        <taxon>Bacillaceae</taxon>
        <taxon>Gracilibacillus</taxon>
    </lineage>
</organism>
<dbReference type="InterPro" id="IPR032091">
    <property type="entry name" value="Malt_amylase-like_C"/>
</dbReference>
<keyword evidence="2" id="KW-0378">Hydrolase</keyword>
<keyword evidence="6" id="KW-1185">Reference proteome</keyword>
<dbReference type="Gene3D" id="2.60.40.10">
    <property type="entry name" value="Immunoglobulins"/>
    <property type="match status" value="1"/>
</dbReference>
<dbReference type="CDD" id="cd11338">
    <property type="entry name" value="AmyAc_CMD"/>
    <property type="match status" value="1"/>
</dbReference>
<dbReference type="RefSeq" id="WP_390250260.1">
    <property type="nucleotide sequence ID" value="NZ_JBHSDT010000004.1"/>
</dbReference>
<evidence type="ECO:0000256" key="1">
    <source>
        <dbReference type="ARBA" id="ARBA00008061"/>
    </source>
</evidence>
<dbReference type="InterPro" id="IPR013783">
    <property type="entry name" value="Ig-like_fold"/>
</dbReference>
<name>A0ABV8WVC5_9BACI</name>
<dbReference type="PANTHER" id="PTHR10357">
    <property type="entry name" value="ALPHA-AMYLASE FAMILY MEMBER"/>
    <property type="match status" value="1"/>
</dbReference>